<evidence type="ECO:0000313" key="1">
    <source>
        <dbReference type="EMBL" id="CAG8742319.1"/>
    </source>
</evidence>
<protein>
    <submittedName>
        <fullName evidence="1">3600_t:CDS:1</fullName>
    </submittedName>
</protein>
<proteinExistence type="predicted"/>
<comment type="caution">
    <text evidence="1">The sequence shown here is derived from an EMBL/GenBank/DDBJ whole genome shotgun (WGS) entry which is preliminary data.</text>
</comment>
<dbReference type="Proteomes" id="UP000789702">
    <property type="component" value="Unassembled WGS sequence"/>
</dbReference>
<accession>A0ACA9QFI7</accession>
<sequence length="129" mass="14451">LFYLEAKVEESLVLALLRGASKSLLRWLPCLKRRPSENLYSCNTSLVSEAASRKLVREGAKISSKIAVSLTDNSQKDSLKTHRPAPLKVLLTASLAQSDRATVFETVGYWFESNRRTLLIKKTPTDKTQ</sequence>
<feature type="non-terminal residue" evidence="1">
    <location>
        <position position="129"/>
    </location>
</feature>
<name>A0ACA9QFI7_9GLOM</name>
<keyword evidence="2" id="KW-1185">Reference proteome</keyword>
<organism evidence="1 2">
    <name type="scientific">Dentiscutata heterogama</name>
    <dbReference type="NCBI Taxonomy" id="1316150"/>
    <lineage>
        <taxon>Eukaryota</taxon>
        <taxon>Fungi</taxon>
        <taxon>Fungi incertae sedis</taxon>
        <taxon>Mucoromycota</taxon>
        <taxon>Glomeromycotina</taxon>
        <taxon>Glomeromycetes</taxon>
        <taxon>Diversisporales</taxon>
        <taxon>Gigasporaceae</taxon>
        <taxon>Dentiscutata</taxon>
    </lineage>
</organism>
<reference evidence="1" key="1">
    <citation type="submission" date="2021-06" db="EMBL/GenBank/DDBJ databases">
        <authorList>
            <person name="Kallberg Y."/>
            <person name="Tangrot J."/>
            <person name="Rosling A."/>
        </authorList>
    </citation>
    <scope>NUCLEOTIDE SEQUENCE</scope>
    <source>
        <strain evidence="1">IL203A</strain>
    </source>
</reference>
<evidence type="ECO:0000313" key="2">
    <source>
        <dbReference type="Proteomes" id="UP000789702"/>
    </source>
</evidence>
<gene>
    <name evidence="1" type="ORF">DHETER_LOCUS14121</name>
</gene>
<feature type="non-terminal residue" evidence="1">
    <location>
        <position position="1"/>
    </location>
</feature>
<dbReference type="EMBL" id="CAJVPU010041820">
    <property type="protein sequence ID" value="CAG8742319.1"/>
    <property type="molecule type" value="Genomic_DNA"/>
</dbReference>